<dbReference type="Pfam" id="PF00196">
    <property type="entry name" value="GerE"/>
    <property type="match status" value="1"/>
</dbReference>
<dbReference type="GO" id="GO:0004016">
    <property type="term" value="F:adenylate cyclase activity"/>
    <property type="evidence" value="ECO:0007669"/>
    <property type="project" value="TreeGrafter"/>
</dbReference>
<dbReference type="GO" id="GO:0003677">
    <property type="term" value="F:DNA binding"/>
    <property type="evidence" value="ECO:0007669"/>
    <property type="project" value="InterPro"/>
</dbReference>
<dbReference type="Gene3D" id="1.10.10.10">
    <property type="entry name" value="Winged helix-like DNA-binding domain superfamily/Winged helix DNA-binding domain"/>
    <property type="match status" value="1"/>
</dbReference>
<evidence type="ECO:0000313" key="5">
    <source>
        <dbReference type="EMBL" id="PRX18877.1"/>
    </source>
</evidence>
<gene>
    <name evidence="5" type="ORF">CLV67_11124</name>
</gene>
<dbReference type="Pfam" id="PF13191">
    <property type="entry name" value="AAA_16"/>
    <property type="match status" value="1"/>
</dbReference>
<dbReference type="SMART" id="SM00421">
    <property type="entry name" value="HTH_LUXR"/>
    <property type="match status" value="1"/>
</dbReference>
<reference evidence="5 6" key="1">
    <citation type="submission" date="2018-03" db="EMBL/GenBank/DDBJ databases">
        <title>Genomic Encyclopedia of Archaeal and Bacterial Type Strains, Phase II (KMG-II): from individual species to whole genera.</title>
        <authorList>
            <person name="Goeker M."/>
        </authorList>
    </citation>
    <scope>NUCLEOTIDE SEQUENCE [LARGE SCALE GENOMIC DNA]</scope>
    <source>
        <strain evidence="5 6">DSM 43146</strain>
    </source>
</reference>
<evidence type="ECO:0000256" key="3">
    <source>
        <dbReference type="SAM" id="MobiDB-lite"/>
    </source>
</evidence>
<keyword evidence="2" id="KW-0067">ATP-binding</keyword>
<dbReference type="GO" id="GO:0005524">
    <property type="term" value="F:ATP binding"/>
    <property type="evidence" value="ECO:0007669"/>
    <property type="project" value="UniProtKB-KW"/>
</dbReference>
<name>A0A2T0K774_9ACTN</name>
<dbReference type="OrthoDB" id="3514764at2"/>
<dbReference type="GO" id="GO:0006355">
    <property type="term" value="P:regulation of DNA-templated transcription"/>
    <property type="evidence" value="ECO:0007669"/>
    <property type="project" value="InterPro"/>
</dbReference>
<dbReference type="PRINTS" id="PR00038">
    <property type="entry name" value="HTHLUXR"/>
</dbReference>
<feature type="region of interest" description="Disordered" evidence="3">
    <location>
        <begin position="907"/>
        <end position="926"/>
    </location>
</feature>
<organism evidence="5 6">
    <name type="scientific">Actinoplanes italicus</name>
    <dbReference type="NCBI Taxonomy" id="113567"/>
    <lineage>
        <taxon>Bacteria</taxon>
        <taxon>Bacillati</taxon>
        <taxon>Actinomycetota</taxon>
        <taxon>Actinomycetes</taxon>
        <taxon>Micromonosporales</taxon>
        <taxon>Micromonosporaceae</taxon>
        <taxon>Actinoplanes</taxon>
    </lineage>
</organism>
<dbReference type="InterPro" id="IPR027417">
    <property type="entry name" value="P-loop_NTPase"/>
</dbReference>
<proteinExistence type="predicted"/>
<keyword evidence="1" id="KW-0547">Nucleotide-binding</keyword>
<evidence type="ECO:0000256" key="1">
    <source>
        <dbReference type="ARBA" id="ARBA00022741"/>
    </source>
</evidence>
<dbReference type="RefSeq" id="WP_106322761.1">
    <property type="nucleotide sequence ID" value="NZ_BOMO01000095.1"/>
</dbReference>
<dbReference type="InterPro" id="IPR000792">
    <property type="entry name" value="Tscrpt_reg_LuxR_C"/>
</dbReference>
<dbReference type="CDD" id="cd06170">
    <property type="entry name" value="LuxR_C_like"/>
    <property type="match status" value="1"/>
</dbReference>
<accession>A0A2T0K774</accession>
<evidence type="ECO:0000259" key="4">
    <source>
        <dbReference type="PROSITE" id="PS50043"/>
    </source>
</evidence>
<feature type="domain" description="HTH luxR-type" evidence="4">
    <location>
        <begin position="842"/>
        <end position="907"/>
    </location>
</feature>
<comment type="caution">
    <text evidence="5">The sequence shown here is derived from an EMBL/GenBank/DDBJ whole genome shotgun (WGS) entry which is preliminary data.</text>
</comment>
<dbReference type="InterPro" id="IPR036388">
    <property type="entry name" value="WH-like_DNA-bd_sf"/>
</dbReference>
<evidence type="ECO:0000256" key="2">
    <source>
        <dbReference type="ARBA" id="ARBA00022840"/>
    </source>
</evidence>
<dbReference type="EMBL" id="PVMZ01000011">
    <property type="protein sequence ID" value="PRX18877.1"/>
    <property type="molecule type" value="Genomic_DNA"/>
</dbReference>
<dbReference type="SUPFAM" id="SSF52540">
    <property type="entry name" value="P-loop containing nucleoside triphosphate hydrolases"/>
    <property type="match status" value="1"/>
</dbReference>
<keyword evidence="6" id="KW-1185">Reference proteome</keyword>
<dbReference type="InterPro" id="IPR016032">
    <property type="entry name" value="Sig_transdc_resp-reg_C-effctor"/>
</dbReference>
<dbReference type="SUPFAM" id="SSF46894">
    <property type="entry name" value="C-terminal effector domain of the bipartite response regulators"/>
    <property type="match status" value="1"/>
</dbReference>
<dbReference type="GO" id="GO:0005737">
    <property type="term" value="C:cytoplasm"/>
    <property type="evidence" value="ECO:0007669"/>
    <property type="project" value="TreeGrafter"/>
</dbReference>
<dbReference type="PANTHER" id="PTHR16305">
    <property type="entry name" value="TESTICULAR SOLUBLE ADENYLYL CYCLASE"/>
    <property type="match status" value="1"/>
</dbReference>
<evidence type="ECO:0000313" key="6">
    <source>
        <dbReference type="Proteomes" id="UP000239415"/>
    </source>
</evidence>
<dbReference type="AlphaFoldDB" id="A0A2T0K774"/>
<dbReference type="InterPro" id="IPR041664">
    <property type="entry name" value="AAA_16"/>
</dbReference>
<dbReference type="PROSITE" id="PS00622">
    <property type="entry name" value="HTH_LUXR_1"/>
    <property type="match status" value="1"/>
</dbReference>
<dbReference type="PANTHER" id="PTHR16305:SF35">
    <property type="entry name" value="TRANSCRIPTIONAL ACTIVATOR DOMAIN"/>
    <property type="match status" value="1"/>
</dbReference>
<dbReference type="Proteomes" id="UP000239415">
    <property type="component" value="Unassembled WGS sequence"/>
</dbReference>
<sequence>MANLFGREVELARIARFLESVRQGGDVRIVRGGTGIGKSALLIAAADMAGADGFQVLRASGSQFEAEVGYSLLNQLLLPVYPEIQHMPPAMRDALNVALGFGPGPAPGSLLVGNAALLLLTTIAQRAPVLLILDDMQWIDRPSAVVIGFIARRVQGSPVGVIAASRTGTESFLDRRGLTEAVVQPLSREAATELVQDRFPTMEPRTRQRLLDLAQGNPLALVELPATLSDSPEHPAEQSGVVPLSDQLQAAFARRVAGLPDSTRLLLLLATFEGSGDVRALRDLTDLTDLAAAERAGLVRVDDVTGLMSVRHPLLQSAIVAMSTHEERRNAHLVIAAGLRDDPERRAWHLAAAAAGPDESVAAQLEDASQRVVQRGDALAAVAALVRAAELSVTVQDRARRLAKAAYLGAEAGGATDATALLADAGVNGLTSAGSLHAAGAAALLMINGDGDVHTAHRLLAGAIETGDHGWQADDPALDEALHTLLLLSWYAGDDHHWDVFRRALARLDPRPNPLLSVLSRTLSDPVRTGAATLPELETLLATLTDEQDLTRVMRIGTASAYVDRLGDNREHSWRLVRQGREGGAPRRQMIALLHLCLDDYLTGRWDESERLAEEALSVGTANGLPFLTWHFLYDKAIIAAGRGRADEAFGLADEITHWALPRGVASAAAMAHHPRVLAAMADGDFEAAYRHATAISPAGTLPPYVTVSTWVMFDLIEAALRTGRTTEARTHAEAMRTARVAGLSSRMSLIQHGVDALVLDSADAEARLEMSLRDPATDRWLFEASRIRLAFAERLRRRRNFTAARAHLTAARDGFAAMRAEPWLTRTLSELRATGYRPAAAERSSVALTAQELEIAGLAAGGLTNKQIADRLHLSHRTVGAHLYRVFPKLGISSRAGLRDALAAVSRATPPGSGTDGAKDSPVPD</sequence>
<dbReference type="PROSITE" id="PS50043">
    <property type="entry name" value="HTH_LUXR_2"/>
    <property type="match status" value="1"/>
</dbReference>
<protein>
    <submittedName>
        <fullName evidence="5">Transcriptional regulator</fullName>
    </submittedName>
</protein>